<dbReference type="Proteomes" id="UP001642487">
    <property type="component" value="Chromosome 11"/>
</dbReference>
<reference evidence="1 2" key="1">
    <citation type="submission" date="2024-03" db="EMBL/GenBank/DDBJ databases">
        <authorList>
            <person name="Gkanogiannis A."/>
            <person name="Becerra Lopez-Lavalle L."/>
        </authorList>
    </citation>
    <scope>NUCLEOTIDE SEQUENCE [LARGE SCALE GENOMIC DNA]</scope>
</reference>
<evidence type="ECO:0000313" key="1">
    <source>
        <dbReference type="EMBL" id="CAK9312514.1"/>
    </source>
</evidence>
<name>A0ABP0XWH9_9ROSI</name>
<evidence type="ECO:0000313" key="2">
    <source>
        <dbReference type="Proteomes" id="UP001642487"/>
    </source>
</evidence>
<gene>
    <name evidence="1" type="ORF">CITCOLO1_LOCUS4207</name>
</gene>
<protein>
    <submittedName>
        <fullName evidence="1">Uncharacterized protein</fullName>
    </submittedName>
</protein>
<proteinExistence type="predicted"/>
<dbReference type="EMBL" id="OZ021745">
    <property type="protein sequence ID" value="CAK9312514.1"/>
    <property type="molecule type" value="Genomic_DNA"/>
</dbReference>
<organism evidence="1 2">
    <name type="scientific">Citrullus colocynthis</name>
    <name type="common">colocynth</name>
    <dbReference type="NCBI Taxonomy" id="252529"/>
    <lineage>
        <taxon>Eukaryota</taxon>
        <taxon>Viridiplantae</taxon>
        <taxon>Streptophyta</taxon>
        <taxon>Embryophyta</taxon>
        <taxon>Tracheophyta</taxon>
        <taxon>Spermatophyta</taxon>
        <taxon>Magnoliopsida</taxon>
        <taxon>eudicotyledons</taxon>
        <taxon>Gunneridae</taxon>
        <taxon>Pentapetalae</taxon>
        <taxon>rosids</taxon>
        <taxon>fabids</taxon>
        <taxon>Cucurbitales</taxon>
        <taxon>Cucurbitaceae</taxon>
        <taxon>Benincaseae</taxon>
        <taxon>Citrullus</taxon>
    </lineage>
</organism>
<keyword evidence="2" id="KW-1185">Reference proteome</keyword>
<accession>A0ABP0XWH9</accession>
<sequence length="98" mass="10956">MFKTNGFVGLSVSFKAVKILSYRVLDEARFAEWTHSDNFKPRPTSLGELCLKRNRLSGNITCCSFHHPLAGVGCSTVWKALGIKLIEFIHAVPYTVKV</sequence>